<evidence type="ECO:0000313" key="2">
    <source>
        <dbReference type="EMBL" id="MPC45417.1"/>
    </source>
</evidence>
<sequence>MLLMTQAREVFQSPSFLVSSEEDTTPNTTTTATTTGTTTPMSSRQHYAGRTETKTRQVIPTKLSEACVGVATAVHVSLPECHNAKPDTPAHRTTPIGPFSLCPSQNPQPTHTHTHTHPHVVHSQTLVDTFFLFAKPIFREREG</sequence>
<keyword evidence="3" id="KW-1185">Reference proteome</keyword>
<name>A0A5B7FIR5_PORTR</name>
<protein>
    <submittedName>
        <fullName evidence="2">Uncharacterized protein</fullName>
    </submittedName>
</protein>
<dbReference type="EMBL" id="VSRR010006721">
    <property type="protein sequence ID" value="MPC45417.1"/>
    <property type="molecule type" value="Genomic_DNA"/>
</dbReference>
<evidence type="ECO:0000256" key="1">
    <source>
        <dbReference type="SAM" id="MobiDB-lite"/>
    </source>
</evidence>
<proteinExistence type="predicted"/>
<dbReference type="AlphaFoldDB" id="A0A5B7FIR5"/>
<dbReference type="Proteomes" id="UP000324222">
    <property type="component" value="Unassembled WGS sequence"/>
</dbReference>
<reference evidence="2 3" key="1">
    <citation type="submission" date="2019-05" db="EMBL/GenBank/DDBJ databases">
        <title>Another draft genome of Portunus trituberculatus and its Hox gene families provides insights of decapod evolution.</title>
        <authorList>
            <person name="Jeong J.-H."/>
            <person name="Song I."/>
            <person name="Kim S."/>
            <person name="Choi T."/>
            <person name="Kim D."/>
            <person name="Ryu S."/>
            <person name="Kim W."/>
        </authorList>
    </citation>
    <scope>NUCLEOTIDE SEQUENCE [LARGE SCALE GENOMIC DNA]</scope>
    <source>
        <tissue evidence="2">Muscle</tissue>
    </source>
</reference>
<feature type="compositionally biased region" description="Low complexity" evidence="1">
    <location>
        <begin position="25"/>
        <end position="39"/>
    </location>
</feature>
<accession>A0A5B7FIR5</accession>
<comment type="caution">
    <text evidence="2">The sequence shown here is derived from an EMBL/GenBank/DDBJ whole genome shotgun (WGS) entry which is preliminary data.</text>
</comment>
<feature type="region of interest" description="Disordered" evidence="1">
    <location>
        <begin position="18"/>
        <end position="56"/>
    </location>
</feature>
<gene>
    <name evidence="2" type="ORF">E2C01_039115</name>
</gene>
<evidence type="ECO:0000313" key="3">
    <source>
        <dbReference type="Proteomes" id="UP000324222"/>
    </source>
</evidence>
<organism evidence="2 3">
    <name type="scientific">Portunus trituberculatus</name>
    <name type="common">Swimming crab</name>
    <name type="synonym">Neptunus trituberculatus</name>
    <dbReference type="NCBI Taxonomy" id="210409"/>
    <lineage>
        <taxon>Eukaryota</taxon>
        <taxon>Metazoa</taxon>
        <taxon>Ecdysozoa</taxon>
        <taxon>Arthropoda</taxon>
        <taxon>Crustacea</taxon>
        <taxon>Multicrustacea</taxon>
        <taxon>Malacostraca</taxon>
        <taxon>Eumalacostraca</taxon>
        <taxon>Eucarida</taxon>
        <taxon>Decapoda</taxon>
        <taxon>Pleocyemata</taxon>
        <taxon>Brachyura</taxon>
        <taxon>Eubrachyura</taxon>
        <taxon>Portunoidea</taxon>
        <taxon>Portunidae</taxon>
        <taxon>Portuninae</taxon>
        <taxon>Portunus</taxon>
    </lineage>
</organism>